<accession>A0A0F9DKE2</accession>
<proteinExistence type="predicted"/>
<organism evidence="1">
    <name type="scientific">marine sediment metagenome</name>
    <dbReference type="NCBI Taxonomy" id="412755"/>
    <lineage>
        <taxon>unclassified sequences</taxon>
        <taxon>metagenomes</taxon>
        <taxon>ecological metagenomes</taxon>
    </lineage>
</organism>
<name>A0A0F9DKE2_9ZZZZ</name>
<reference evidence="1" key="1">
    <citation type="journal article" date="2015" name="Nature">
        <title>Complex archaea that bridge the gap between prokaryotes and eukaryotes.</title>
        <authorList>
            <person name="Spang A."/>
            <person name="Saw J.H."/>
            <person name="Jorgensen S.L."/>
            <person name="Zaremba-Niedzwiedzka K."/>
            <person name="Martijn J."/>
            <person name="Lind A.E."/>
            <person name="van Eijk R."/>
            <person name="Schleper C."/>
            <person name="Guy L."/>
            <person name="Ettema T.J."/>
        </authorList>
    </citation>
    <scope>NUCLEOTIDE SEQUENCE</scope>
</reference>
<gene>
    <name evidence="1" type="ORF">LCGC14_2188640</name>
</gene>
<protein>
    <submittedName>
        <fullName evidence="1">Uncharacterized protein</fullName>
    </submittedName>
</protein>
<dbReference type="EMBL" id="LAZR01028598">
    <property type="protein sequence ID" value="KKL62099.1"/>
    <property type="molecule type" value="Genomic_DNA"/>
</dbReference>
<feature type="non-terminal residue" evidence="1">
    <location>
        <position position="440"/>
    </location>
</feature>
<comment type="caution">
    <text evidence="1">The sequence shown here is derived from an EMBL/GenBank/DDBJ whole genome shotgun (WGS) entry which is preliminary data.</text>
</comment>
<dbReference type="AlphaFoldDB" id="A0A0F9DKE2"/>
<sequence length="440" mass="50575">MKIIVSQKIKKDKNDLSNINNIYNNISGDITQDVIPEELGTILYVTPDNVYDFLEDNYENDPEEKIREDRIKDDLDIGVDFYEEPPLEISDEELPEFASTQEAMNWAKNNNRTVRINYITKKRNDIARIIEPHGQFSAKNGNVILVTYDQTIGGIRAFIIDNIINFVISKDNFEPKFNVLENKGIKAMNNQIFMDLKSIGDNLDSLKMAFDAKEITNIMTNCLNIKTAQYVGIQGYWIRNKRCFDNCYRQKRAENKGKTAQDVWFECHKEYEASINDDKSGWEKYAGNEQNIKIASKEEQEVFNIEKDFFNKSIKEMTRNDIPFENAVYASIDKGFNRYGEIAFKDSIRLLDIAYNLEQKGHIELSKKVADVSYNIVKETQVWDAMKNVGRGIADVGRGMARDVGGMLGRGYEKAKGKVQQYGQEGDLTRTNARINQLIA</sequence>
<evidence type="ECO:0000313" key="1">
    <source>
        <dbReference type="EMBL" id="KKL62099.1"/>
    </source>
</evidence>